<reference evidence="9" key="1">
    <citation type="submission" date="2024-04" db="EMBL/GenBank/DDBJ databases">
        <authorList>
            <person name="Manzano-Marin A."/>
            <person name="Manzano-Marin A."/>
            <person name="Alejandro Manzano Marin A."/>
        </authorList>
    </citation>
    <scope>NUCLEOTIDE SEQUENCE [LARGE SCALE GENOMIC DNA]</scope>
    <source>
        <strain evidence="9">TABTEA</strain>
    </source>
</reference>
<evidence type="ECO:0000259" key="8">
    <source>
        <dbReference type="Pfam" id="PF11873"/>
    </source>
</evidence>
<keyword evidence="5" id="KW-0961">Cell wall biogenesis/degradation</keyword>
<dbReference type="InterPro" id="IPR024570">
    <property type="entry name" value="Murein_transglycosylaseC_N"/>
</dbReference>
<dbReference type="CDD" id="cd16893">
    <property type="entry name" value="LT_MltC_MltE"/>
    <property type="match status" value="1"/>
</dbReference>
<dbReference type="PROSITE" id="PS51257">
    <property type="entry name" value="PROKAR_LIPOPROTEIN"/>
    <property type="match status" value="1"/>
</dbReference>
<comment type="catalytic activity">
    <reaction evidence="1">
        <text>Exolytic cleavage of the (1-&gt;4)-beta-glycosidic linkage between N-acetylmuramic acid (MurNAc) and N-acetylglucosamine (GlcNAc) residues in peptidoglycan, from either the reducing or the non-reducing ends of the peptidoglycan chains, with concomitant formation of a 1,6-anhydrobond in the MurNAc residue.</text>
        <dbReference type="EC" id="4.2.2.n1"/>
    </reaction>
</comment>
<comment type="similarity">
    <text evidence="2">Belongs to the transglycosylase Slt family.</text>
</comment>
<dbReference type="Pfam" id="PF11873">
    <property type="entry name" value="Mltc_N"/>
    <property type="match status" value="1"/>
</dbReference>
<gene>
    <name evidence="9" type="primary">mltC</name>
    <name evidence="9" type="ORF">PRHACTZTBTEA_138</name>
</gene>
<dbReference type="RefSeq" id="WP_341765126.1">
    <property type="nucleotide sequence ID" value="NZ_OZ034688.1"/>
</dbReference>
<evidence type="ECO:0000256" key="5">
    <source>
        <dbReference type="ARBA" id="ARBA00023316"/>
    </source>
</evidence>
<dbReference type="PANTHER" id="PTHR37423">
    <property type="entry name" value="SOLUBLE LYTIC MUREIN TRANSGLYCOSYLASE-RELATED"/>
    <property type="match status" value="1"/>
</dbReference>
<feature type="domain" description="Transglycosylase SLT" evidence="7">
    <location>
        <begin position="194"/>
        <end position="319"/>
    </location>
</feature>
<keyword evidence="4 9" id="KW-0456">Lyase</keyword>
<keyword evidence="6" id="KW-0732">Signal</keyword>
<evidence type="ECO:0000256" key="3">
    <source>
        <dbReference type="ARBA" id="ARBA00012587"/>
    </source>
</evidence>
<organism evidence="9 10">
    <name type="scientific">Candidatus Providencia siddallii</name>
    <dbReference type="NCBI Taxonomy" id="1715285"/>
    <lineage>
        <taxon>Bacteria</taxon>
        <taxon>Pseudomonadati</taxon>
        <taxon>Pseudomonadota</taxon>
        <taxon>Gammaproteobacteria</taxon>
        <taxon>Enterobacterales</taxon>
        <taxon>Morganellaceae</taxon>
        <taxon>Providencia</taxon>
    </lineage>
</organism>
<dbReference type="InterPro" id="IPR008258">
    <property type="entry name" value="Transglycosylase_SLT_dom_1"/>
</dbReference>
<feature type="domain" description="Murein transglycosylase-C N-terminal" evidence="8">
    <location>
        <begin position="29"/>
        <end position="189"/>
    </location>
</feature>
<keyword evidence="10" id="KW-1185">Reference proteome</keyword>
<proteinExistence type="inferred from homology"/>
<evidence type="ECO:0000259" key="7">
    <source>
        <dbReference type="Pfam" id="PF01464"/>
    </source>
</evidence>
<feature type="chain" id="PRO_5045947829" description="peptidoglycan lytic exotransglycosylase" evidence="6">
    <location>
        <begin position="19"/>
        <end position="356"/>
    </location>
</feature>
<protein>
    <recommendedName>
        <fullName evidence="3">peptidoglycan lytic exotransglycosylase</fullName>
        <ecNumber evidence="3">4.2.2.n1</ecNumber>
    </recommendedName>
</protein>
<dbReference type="PROSITE" id="PS00922">
    <property type="entry name" value="TRANSGLYCOSYLASE"/>
    <property type="match status" value="1"/>
</dbReference>
<dbReference type="GO" id="GO:0016829">
    <property type="term" value="F:lyase activity"/>
    <property type="evidence" value="ECO:0007669"/>
    <property type="project" value="UniProtKB-KW"/>
</dbReference>
<accession>A0ABM9NNM7</accession>
<dbReference type="EMBL" id="OZ034688">
    <property type="protein sequence ID" value="CAL1329070.1"/>
    <property type="molecule type" value="Genomic_DNA"/>
</dbReference>
<dbReference type="EC" id="4.2.2.n1" evidence="3"/>
<evidence type="ECO:0000313" key="9">
    <source>
        <dbReference type="EMBL" id="CAL1329070.1"/>
    </source>
</evidence>
<sequence length="356" mass="41195">MKKIFVLLLMMLFIVSCADNKKNNFKNIYIKDTNGFSILIEQLANDIENIWGRKEVLIAGPKDYVKYDNEFRTRSHINFEIGVITIESISLVNPLDSIKKAIIDILMMRDYKSSFNFFSNKLDLFYNKKPFLFDQIINNSGKYINSKLDVIKFAEYIIKNKIRHRKSGFNTIWFTKINMVVNHLDKRIHNYLYYIKKSAAKYGVDESLILAIMQVESSFNPYAVSSSDALGLMQIMPTSAGKDVFRFQGKIGIPSRSYLFDPEKNIDIGVAYLAILQKSYLGDIRDQISNRYAVISAYNGGVSSVLRLFHNNKKQATQYINKLKPGEVYKMLSTKHPIPESRRYLIKVNNAQKKYI</sequence>
<evidence type="ECO:0000256" key="6">
    <source>
        <dbReference type="SAM" id="SignalP"/>
    </source>
</evidence>
<dbReference type="Proteomes" id="UP001497533">
    <property type="component" value="Chromosome"/>
</dbReference>
<evidence type="ECO:0000256" key="1">
    <source>
        <dbReference type="ARBA" id="ARBA00001420"/>
    </source>
</evidence>
<dbReference type="PANTHER" id="PTHR37423:SF2">
    <property type="entry name" value="MEMBRANE-BOUND LYTIC MUREIN TRANSGLYCOSYLASE C"/>
    <property type="match status" value="1"/>
</dbReference>
<evidence type="ECO:0000313" key="10">
    <source>
        <dbReference type="Proteomes" id="UP001497533"/>
    </source>
</evidence>
<feature type="signal peptide" evidence="6">
    <location>
        <begin position="1"/>
        <end position="18"/>
    </location>
</feature>
<dbReference type="InterPro" id="IPR023346">
    <property type="entry name" value="Lysozyme-like_dom_sf"/>
</dbReference>
<dbReference type="Gene3D" id="1.10.530.10">
    <property type="match status" value="1"/>
</dbReference>
<name>A0ABM9NNM7_9GAMM</name>
<dbReference type="NCBIfam" id="NF008670">
    <property type="entry name" value="PRK11671.1"/>
    <property type="match status" value="1"/>
</dbReference>
<evidence type="ECO:0000256" key="2">
    <source>
        <dbReference type="ARBA" id="ARBA00007734"/>
    </source>
</evidence>
<dbReference type="Pfam" id="PF01464">
    <property type="entry name" value="SLT"/>
    <property type="match status" value="1"/>
</dbReference>
<dbReference type="InterPro" id="IPR000189">
    <property type="entry name" value="Transglyc_AS"/>
</dbReference>
<dbReference type="SUPFAM" id="SSF53955">
    <property type="entry name" value="Lysozyme-like"/>
    <property type="match status" value="1"/>
</dbReference>
<evidence type="ECO:0000256" key="4">
    <source>
        <dbReference type="ARBA" id="ARBA00023239"/>
    </source>
</evidence>